<dbReference type="Gene3D" id="3.90.1150.30">
    <property type="match status" value="1"/>
</dbReference>
<dbReference type="InterPro" id="IPR058532">
    <property type="entry name" value="YjbR/MT2646/Rv2570-like"/>
</dbReference>
<gene>
    <name evidence="1" type="ORF">CCON33237_0423</name>
</gene>
<keyword evidence="1" id="KW-0238">DNA-binding</keyword>
<sequence length="117" mass="13643">MKRSEIEKYIKEKFDVLGEQIFPKYPNFSAFRHKKNEKWFALLMDISASKLGLESDEIIEVLNLKCSPDLAMVLVDEEQIFKAYHMNKKHLISVNLNSKISQKAVFDLIDESFSLSK</sequence>
<dbReference type="KEGG" id="ccoc:CCON33237_0423"/>
<proteinExistence type="predicted"/>
<dbReference type="InterPro" id="IPR007351">
    <property type="entry name" value="YjbR"/>
</dbReference>
<dbReference type="GeneID" id="28662093"/>
<dbReference type="InterPro" id="IPR038056">
    <property type="entry name" value="YjbR-like_sf"/>
</dbReference>
<dbReference type="PANTHER" id="PTHR35145">
    <property type="entry name" value="CYTOPLASMIC PROTEIN-RELATED"/>
    <property type="match status" value="1"/>
</dbReference>
<dbReference type="Proteomes" id="UP000066049">
    <property type="component" value="Chromosome"/>
</dbReference>
<name>A0A0M4STI2_9BACT</name>
<dbReference type="EMBL" id="CP012541">
    <property type="protein sequence ID" value="ALF47129.1"/>
    <property type="molecule type" value="Genomic_DNA"/>
</dbReference>
<evidence type="ECO:0000313" key="2">
    <source>
        <dbReference type="Proteomes" id="UP000066049"/>
    </source>
</evidence>
<reference evidence="2" key="1">
    <citation type="submission" date="2015-08" db="EMBL/GenBank/DDBJ databases">
        <title>Comparative genomics of the Campylobacter concisus group.</title>
        <authorList>
            <person name="Miller W.G."/>
            <person name="Yee E."/>
            <person name="Chapman M.H."/>
            <person name="Huynh S."/>
            <person name="Bono J.L."/>
            <person name="On S.L.W."/>
            <person name="St Leger J."/>
            <person name="Foster G."/>
            <person name="Parker C.T."/>
        </authorList>
    </citation>
    <scope>NUCLEOTIDE SEQUENCE [LARGE SCALE GENOMIC DNA]</scope>
    <source>
        <strain evidence="2">ATCC 33237</strain>
    </source>
</reference>
<dbReference type="PANTHER" id="PTHR35145:SF1">
    <property type="entry name" value="CYTOPLASMIC PROTEIN"/>
    <property type="match status" value="1"/>
</dbReference>
<accession>A0A0M4STI2</accession>
<evidence type="ECO:0000313" key="1">
    <source>
        <dbReference type="EMBL" id="ALF47129.1"/>
    </source>
</evidence>
<organism evidence="1 2">
    <name type="scientific">Campylobacter concisus</name>
    <dbReference type="NCBI Taxonomy" id="199"/>
    <lineage>
        <taxon>Bacteria</taxon>
        <taxon>Pseudomonadati</taxon>
        <taxon>Campylobacterota</taxon>
        <taxon>Epsilonproteobacteria</taxon>
        <taxon>Campylobacterales</taxon>
        <taxon>Campylobacteraceae</taxon>
        <taxon>Campylobacter</taxon>
    </lineage>
</organism>
<protein>
    <submittedName>
        <fullName evidence="1">Putative DNA-binding protein, MmcQ/YjbR family</fullName>
    </submittedName>
</protein>
<dbReference type="RefSeq" id="WP_054196196.1">
    <property type="nucleotide sequence ID" value="NZ_CABPUF010000006.1"/>
</dbReference>
<dbReference type="Pfam" id="PF04237">
    <property type="entry name" value="YjbR"/>
    <property type="match status" value="1"/>
</dbReference>
<dbReference type="GO" id="GO:0003677">
    <property type="term" value="F:DNA binding"/>
    <property type="evidence" value="ECO:0007669"/>
    <property type="project" value="UniProtKB-KW"/>
</dbReference>
<dbReference type="SUPFAM" id="SSF142906">
    <property type="entry name" value="YjbR-like"/>
    <property type="match status" value="1"/>
</dbReference>
<dbReference type="PATRIC" id="fig|199.248.peg.448"/>
<dbReference type="AlphaFoldDB" id="A0A0M4STI2"/>